<protein>
    <submittedName>
        <fullName evidence="1">Uncharacterized protein</fullName>
    </submittedName>
</protein>
<reference evidence="1 2" key="1">
    <citation type="journal article" date="2018" name="Elife">
        <title>Discovery and characterization of a prevalent human gut bacterial enzyme sufficient for the inactivation of a family of plant toxins.</title>
        <authorList>
            <person name="Koppel N."/>
            <person name="Bisanz J.E."/>
            <person name="Pandelia M.E."/>
            <person name="Turnbaugh P.J."/>
            <person name="Balskus E.P."/>
        </authorList>
    </citation>
    <scope>NUCLEOTIDE SEQUENCE [LARGE SCALE GENOMIC DNA]</scope>
    <source>
        <strain evidence="2">anaerobia AP69FAA</strain>
    </source>
</reference>
<keyword evidence="2" id="KW-1185">Reference proteome</keyword>
<dbReference type="EMBL" id="PPTP01000022">
    <property type="protein sequence ID" value="RDB54251.1"/>
    <property type="molecule type" value="Genomic_DNA"/>
</dbReference>
<organism evidence="1 2">
    <name type="scientific">Senegalimassilia anaerobia</name>
    <dbReference type="NCBI Taxonomy" id="1473216"/>
    <lineage>
        <taxon>Bacteria</taxon>
        <taxon>Bacillati</taxon>
        <taxon>Actinomycetota</taxon>
        <taxon>Coriobacteriia</taxon>
        <taxon>Coriobacteriales</taxon>
        <taxon>Coriobacteriaceae</taxon>
        <taxon>Senegalimassilia</taxon>
    </lineage>
</organism>
<dbReference type="AlphaFoldDB" id="A0A369L1R1"/>
<gene>
    <name evidence="1" type="ORF">C1880_09685</name>
</gene>
<accession>A0A369L1R1</accession>
<dbReference type="RefSeq" id="WP_114621282.1">
    <property type="nucleotide sequence ID" value="NZ_PPTP01000022.1"/>
</dbReference>
<proteinExistence type="predicted"/>
<dbReference type="OrthoDB" id="2055991at2"/>
<name>A0A369L1R1_9ACTN</name>
<comment type="caution">
    <text evidence="1">The sequence shown here is derived from an EMBL/GenBank/DDBJ whole genome shotgun (WGS) entry which is preliminary data.</text>
</comment>
<evidence type="ECO:0000313" key="2">
    <source>
        <dbReference type="Proteomes" id="UP000253792"/>
    </source>
</evidence>
<dbReference type="Proteomes" id="UP000253792">
    <property type="component" value="Unassembled WGS sequence"/>
</dbReference>
<evidence type="ECO:0000313" key="1">
    <source>
        <dbReference type="EMBL" id="RDB54251.1"/>
    </source>
</evidence>
<dbReference type="STRING" id="1034345.GCA_000236865_01703"/>
<sequence length="88" mass="10083">MRHFFMEIDGMTVTYGDIVKGRLCDTVPYYVERDDGEGDFDFAQGSLPTCTPAKSKGFAESELWDIESFMRDNMHNIYDQIRGEGAWA</sequence>